<feature type="compositionally biased region" description="Basic residues" evidence="1">
    <location>
        <begin position="1"/>
        <end position="10"/>
    </location>
</feature>
<sequence>MKKEGKKKQDHHTTVQQAGVIPRPRWRTRKMTMVLYRPKTCSKGKQESWGTCLKARPCGGKGNQQGDHQCGAARSEEMPEETSECGGRVAH</sequence>
<feature type="region of interest" description="Disordered" evidence="1">
    <location>
        <begin position="1"/>
        <end position="26"/>
    </location>
</feature>
<dbReference type="AlphaFoldDB" id="A0A5B7HTW2"/>
<accession>A0A5B7HTW2</accession>
<feature type="region of interest" description="Disordered" evidence="1">
    <location>
        <begin position="58"/>
        <end position="91"/>
    </location>
</feature>
<evidence type="ECO:0000313" key="2">
    <source>
        <dbReference type="EMBL" id="MPC73209.1"/>
    </source>
</evidence>
<evidence type="ECO:0000256" key="1">
    <source>
        <dbReference type="SAM" id="MobiDB-lite"/>
    </source>
</evidence>
<name>A0A5B7HTW2_PORTR</name>
<dbReference type="Proteomes" id="UP000324222">
    <property type="component" value="Unassembled WGS sequence"/>
</dbReference>
<gene>
    <name evidence="2" type="ORF">E2C01_067531</name>
</gene>
<keyword evidence="3" id="KW-1185">Reference proteome</keyword>
<protein>
    <submittedName>
        <fullName evidence="2">Uncharacterized protein</fullName>
    </submittedName>
</protein>
<proteinExistence type="predicted"/>
<organism evidence="2 3">
    <name type="scientific">Portunus trituberculatus</name>
    <name type="common">Swimming crab</name>
    <name type="synonym">Neptunus trituberculatus</name>
    <dbReference type="NCBI Taxonomy" id="210409"/>
    <lineage>
        <taxon>Eukaryota</taxon>
        <taxon>Metazoa</taxon>
        <taxon>Ecdysozoa</taxon>
        <taxon>Arthropoda</taxon>
        <taxon>Crustacea</taxon>
        <taxon>Multicrustacea</taxon>
        <taxon>Malacostraca</taxon>
        <taxon>Eumalacostraca</taxon>
        <taxon>Eucarida</taxon>
        <taxon>Decapoda</taxon>
        <taxon>Pleocyemata</taxon>
        <taxon>Brachyura</taxon>
        <taxon>Eubrachyura</taxon>
        <taxon>Portunoidea</taxon>
        <taxon>Portunidae</taxon>
        <taxon>Portuninae</taxon>
        <taxon>Portunus</taxon>
    </lineage>
</organism>
<comment type="caution">
    <text evidence="2">The sequence shown here is derived from an EMBL/GenBank/DDBJ whole genome shotgun (WGS) entry which is preliminary data.</text>
</comment>
<reference evidence="2 3" key="1">
    <citation type="submission" date="2019-05" db="EMBL/GenBank/DDBJ databases">
        <title>Another draft genome of Portunus trituberculatus and its Hox gene families provides insights of decapod evolution.</title>
        <authorList>
            <person name="Jeong J.-H."/>
            <person name="Song I."/>
            <person name="Kim S."/>
            <person name="Choi T."/>
            <person name="Kim D."/>
            <person name="Ryu S."/>
            <person name="Kim W."/>
        </authorList>
    </citation>
    <scope>NUCLEOTIDE SEQUENCE [LARGE SCALE GENOMIC DNA]</scope>
    <source>
        <tissue evidence="2">Muscle</tissue>
    </source>
</reference>
<dbReference type="EMBL" id="VSRR010036331">
    <property type="protein sequence ID" value="MPC73209.1"/>
    <property type="molecule type" value="Genomic_DNA"/>
</dbReference>
<evidence type="ECO:0000313" key="3">
    <source>
        <dbReference type="Proteomes" id="UP000324222"/>
    </source>
</evidence>